<dbReference type="InterPro" id="IPR000210">
    <property type="entry name" value="BTB/POZ_dom"/>
</dbReference>
<proteinExistence type="predicted"/>
<organism evidence="2 3">
    <name type="scientific">Elaphomyces granulatus</name>
    <dbReference type="NCBI Taxonomy" id="519963"/>
    <lineage>
        <taxon>Eukaryota</taxon>
        <taxon>Fungi</taxon>
        <taxon>Dikarya</taxon>
        <taxon>Ascomycota</taxon>
        <taxon>Pezizomycotina</taxon>
        <taxon>Eurotiomycetes</taxon>
        <taxon>Eurotiomycetidae</taxon>
        <taxon>Eurotiales</taxon>
        <taxon>Elaphomycetaceae</taxon>
        <taxon>Elaphomyces</taxon>
    </lineage>
</organism>
<gene>
    <name evidence="2" type="ORF">Egran_00364</name>
</gene>
<dbReference type="OrthoDB" id="6359816at2759"/>
<dbReference type="PANTHER" id="PTHR47843">
    <property type="entry name" value="BTB DOMAIN-CONTAINING PROTEIN-RELATED"/>
    <property type="match status" value="1"/>
</dbReference>
<dbReference type="Gene3D" id="3.30.710.10">
    <property type="entry name" value="Potassium Channel Kv1.1, Chain A"/>
    <property type="match status" value="1"/>
</dbReference>
<evidence type="ECO:0000259" key="1">
    <source>
        <dbReference type="PROSITE" id="PS50097"/>
    </source>
</evidence>
<protein>
    <recommendedName>
        <fullName evidence="1">BTB domain-containing protein</fullName>
    </recommendedName>
</protein>
<sequence length="271" mass="30681">MAVAEDTTTEASESVDRGRGLLQVQRVPLSLDPTSNMRTTLKDFFDTSKFSDLVIRTEDQEFKVHKIVVCGQSEYFACLLSGKWKEATGNAVDLKEDDARAVEAMIHFMYGFDYDSSGSSLGRISPMLFNAMVYKVADKYGVPALKHLAQQKFDSAVTACWNMDDFPHVIAEVYTTTVESDKGLRDRVVSVSYNNIQSLFLKEDFIRVLNDTPSFAADVLQLLVEKPSTKRYTCPSCSKQWEANLSNDVTYYCLHCGSRRSDWKNYLEKKD</sequence>
<dbReference type="SMART" id="SM00225">
    <property type="entry name" value="BTB"/>
    <property type="match status" value="1"/>
</dbReference>
<keyword evidence="3" id="KW-1185">Reference proteome</keyword>
<evidence type="ECO:0000313" key="2">
    <source>
        <dbReference type="EMBL" id="OXV11874.1"/>
    </source>
</evidence>
<dbReference type="Proteomes" id="UP000243515">
    <property type="component" value="Unassembled WGS sequence"/>
</dbReference>
<dbReference type="SUPFAM" id="SSF54695">
    <property type="entry name" value="POZ domain"/>
    <property type="match status" value="1"/>
</dbReference>
<accession>A0A232M6F5</accession>
<dbReference type="PROSITE" id="PS50097">
    <property type="entry name" value="BTB"/>
    <property type="match status" value="1"/>
</dbReference>
<dbReference type="Pfam" id="PF00651">
    <property type="entry name" value="BTB"/>
    <property type="match status" value="1"/>
</dbReference>
<comment type="caution">
    <text evidence="2">The sequence shown here is derived from an EMBL/GenBank/DDBJ whole genome shotgun (WGS) entry which is preliminary data.</text>
</comment>
<dbReference type="PANTHER" id="PTHR47843:SF5">
    <property type="entry name" value="BTB_POZ DOMAIN PROTEIN"/>
    <property type="match status" value="1"/>
</dbReference>
<dbReference type="CDD" id="cd18186">
    <property type="entry name" value="BTB_POZ_ZBTB_KLHL-like"/>
    <property type="match status" value="1"/>
</dbReference>
<feature type="domain" description="BTB" evidence="1">
    <location>
        <begin position="51"/>
        <end position="110"/>
    </location>
</feature>
<dbReference type="EMBL" id="NPHW01002244">
    <property type="protein sequence ID" value="OXV11874.1"/>
    <property type="molecule type" value="Genomic_DNA"/>
</dbReference>
<dbReference type="AlphaFoldDB" id="A0A232M6F5"/>
<name>A0A232M6F5_9EURO</name>
<reference evidence="2 3" key="1">
    <citation type="journal article" date="2015" name="Environ. Microbiol.">
        <title>Metagenome sequence of Elaphomyces granulatus from sporocarp tissue reveals Ascomycota ectomycorrhizal fingerprints of genome expansion and a Proteobacteria-rich microbiome.</title>
        <authorList>
            <person name="Quandt C.A."/>
            <person name="Kohler A."/>
            <person name="Hesse C.N."/>
            <person name="Sharpton T.J."/>
            <person name="Martin F."/>
            <person name="Spatafora J.W."/>
        </authorList>
    </citation>
    <scope>NUCLEOTIDE SEQUENCE [LARGE SCALE GENOMIC DNA]</scope>
    <source>
        <strain evidence="2 3">OSC145934</strain>
    </source>
</reference>
<evidence type="ECO:0000313" key="3">
    <source>
        <dbReference type="Proteomes" id="UP000243515"/>
    </source>
</evidence>
<dbReference type="InterPro" id="IPR011333">
    <property type="entry name" value="SKP1/BTB/POZ_sf"/>
</dbReference>